<gene>
    <name evidence="1" type="ORF">P280DRAFT_387885</name>
</gene>
<reference evidence="1" key="1">
    <citation type="journal article" date="2020" name="Stud. Mycol.">
        <title>101 Dothideomycetes genomes: a test case for predicting lifestyles and emergence of pathogens.</title>
        <authorList>
            <person name="Haridas S."/>
            <person name="Albert R."/>
            <person name="Binder M."/>
            <person name="Bloem J."/>
            <person name="Labutti K."/>
            <person name="Salamov A."/>
            <person name="Andreopoulos B."/>
            <person name="Baker S."/>
            <person name="Barry K."/>
            <person name="Bills G."/>
            <person name="Bluhm B."/>
            <person name="Cannon C."/>
            <person name="Castanera R."/>
            <person name="Culley D."/>
            <person name="Daum C."/>
            <person name="Ezra D."/>
            <person name="Gonzalez J."/>
            <person name="Henrissat B."/>
            <person name="Kuo A."/>
            <person name="Liang C."/>
            <person name="Lipzen A."/>
            <person name="Lutzoni F."/>
            <person name="Magnuson J."/>
            <person name="Mondo S."/>
            <person name="Nolan M."/>
            <person name="Ohm R."/>
            <person name="Pangilinan J."/>
            <person name="Park H.-J."/>
            <person name="Ramirez L."/>
            <person name="Alfaro M."/>
            <person name="Sun H."/>
            <person name="Tritt A."/>
            <person name="Yoshinaga Y."/>
            <person name="Zwiers L.-H."/>
            <person name="Turgeon B."/>
            <person name="Goodwin S."/>
            <person name="Spatafora J."/>
            <person name="Crous P."/>
            <person name="Grigoriev I."/>
        </authorList>
    </citation>
    <scope>NUCLEOTIDE SEQUENCE</scope>
    <source>
        <strain evidence="1">CBS 473.64</strain>
    </source>
</reference>
<dbReference type="PANTHER" id="PTHR37466:SF1">
    <property type="entry name" value="SLR1628 PROTEIN"/>
    <property type="match status" value="1"/>
</dbReference>
<proteinExistence type="predicted"/>
<dbReference type="OrthoDB" id="1517790at2759"/>
<organism evidence="1 2">
    <name type="scientific">Massarina eburnea CBS 473.64</name>
    <dbReference type="NCBI Taxonomy" id="1395130"/>
    <lineage>
        <taxon>Eukaryota</taxon>
        <taxon>Fungi</taxon>
        <taxon>Dikarya</taxon>
        <taxon>Ascomycota</taxon>
        <taxon>Pezizomycotina</taxon>
        <taxon>Dothideomycetes</taxon>
        <taxon>Pleosporomycetidae</taxon>
        <taxon>Pleosporales</taxon>
        <taxon>Massarineae</taxon>
        <taxon>Massarinaceae</taxon>
        <taxon>Massarina</taxon>
    </lineage>
</organism>
<evidence type="ECO:0000313" key="1">
    <source>
        <dbReference type="EMBL" id="KAF2646012.1"/>
    </source>
</evidence>
<dbReference type="PANTHER" id="PTHR37466">
    <property type="entry name" value="SLR1628 PROTEIN"/>
    <property type="match status" value="1"/>
</dbReference>
<accession>A0A6A6SFG0</accession>
<dbReference type="Gene3D" id="3.30.56.110">
    <property type="entry name" value="Protein of unknown function DUF2237"/>
    <property type="match status" value="1"/>
</dbReference>
<dbReference type="Pfam" id="PF09996">
    <property type="entry name" value="DUF2237"/>
    <property type="match status" value="1"/>
</dbReference>
<dbReference type="AlphaFoldDB" id="A0A6A6SFG0"/>
<name>A0A6A6SFG0_9PLEO</name>
<protein>
    <submittedName>
        <fullName evidence="1">Uncharacterized protein</fullName>
    </submittedName>
</protein>
<keyword evidence="2" id="KW-1185">Reference proteome</keyword>
<sequence>MQETVLNTPLLQHSTRSSLPMASRALPSDMKAGFCDSQSPIAAQLTQSFLDFTSKNGTNLKQLGIRPGQKWCLSADHWKEAAERDAGGEGVPRVSLESTHQAALEKVELETLKKYGGVGSARYAYSWGGK</sequence>
<dbReference type="Proteomes" id="UP000799753">
    <property type="component" value="Unassembled WGS sequence"/>
</dbReference>
<evidence type="ECO:0000313" key="2">
    <source>
        <dbReference type="Proteomes" id="UP000799753"/>
    </source>
</evidence>
<dbReference type="EMBL" id="MU006776">
    <property type="protein sequence ID" value="KAF2646012.1"/>
    <property type="molecule type" value="Genomic_DNA"/>
</dbReference>
<dbReference type="InterPro" id="IPR018714">
    <property type="entry name" value="DUF2237"/>
</dbReference>